<evidence type="ECO:0000313" key="18">
    <source>
        <dbReference type="Proteomes" id="UP000694522"/>
    </source>
</evidence>
<keyword evidence="11" id="KW-0325">Glycoprotein</keyword>
<dbReference type="GO" id="GO:0006884">
    <property type="term" value="P:cell volume homeostasis"/>
    <property type="evidence" value="ECO:0007669"/>
    <property type="project" value="TreeGrafter"/>
</dbReference>
<keyword evidence="3" id="KW-0633">Potassium transport</keyword>
<keyword evidence="6" id="KW-0813">Transport</keyword>
<keyword evidence="7" id="KW-0630">Potassium</keyword>
<feature type="transmembrane region" description="Helical" evidence="15">
    <location>
        <begin position="170"/>
        <end position="190"/>
    </location>
</feature>
<keyword evidence="5 15" id="KW-0812">Transmembrane</keyword>
<dbReference type="AlphaFoldDB" id="A0A8B9IUE9"/>
<evidence type="ECO:0000256" key="5">
    <source>
        <dbReference type="ARBA" id="ARBA00022692"/>
    </source>
</evidence>
<dbReference type="InterPro" id="IPR004842">
    <property type="entry name" value="SLC12A_fam"/>
</dbReference>
<keyword evidence="8 15" id="KW-1133">Transmembrane helix</keyword>
<evidence type="ECO:0000256" key="10">
    <source>
        <dbReference type="ARBA" id="ARBA00023136"/>
    </source>
</evidence>
<dbReference type="FunFam" id="1.20.1740.10:FF:000049">
    <property type="entry name" value="Solute carrier family 12 (potassium/chloride transporter), member 4"/>
    <property type="match status" value="1"/>
</dbReference>
<dbReference type="GO" id="GO:1990573">
    <property type="term" value="P:potassium ion import across plasma membrane"/>
    <property type="evidence" value="ECO:0007669"/>
    <property type="project" value="TreeGrafter"/>
</dbReference>
<proteinExistence type="inferred from homology"/>
<evidence type="ECO:0000256" key="14">
    <source>
        <dbReference type="ARBA" id="ARBA00047825"/>
    </source>
</evidence>
<name>A0A8B9IUE9_9PSIT</name>
<accession>A0A8B9IUE9</accession>
<dbReference type="InterPro" id="IPR004841">
    <property type="entry name" value="AA-permease/SLC12A_dom"/>
</dbReference>
<evidence type="ECO:0000256" key="7">
    <source>
        <dbReference type="ARBA" id="ARBA00022958"/>
    </source>
</evidence>
<evidence type="ECO:0000256" key="12">
    <source>
        <dbReference type="ARBA" id="ARBA00023214"/>
    </source>
</evidence>
<evidence type="ECO:0000259" key="16">
    <source>
        <dbReference type="Pfam" id="PF00324"/>
    </source>
</evidence>
<evidence type="ECO:0000256" key="15">
    <source>
        <dbReference type="SAM" id="Phobius"/>
    </source>
</evidence>
<evidence type="ECO:0000256" key="8">
    <source>
        <dbReference type="ARBA" id="ARBA00022989"/>
    </source>
</evidence>
<evidence type="ECO:0000256" key="13">
    <source>
        <dbReference type="ARBA" id="ARBA00046331"/>
    </source>
</evidence>
<dbReference type="Ensembl" id="ENSACOT00000006464.1">
    <property type="protein sequence ID" value="ENSACOP00000006236.1"/>
    <property type="gene ID" value="ENSACOG00000004360.1"/>
</dbReference>
<comment type="catalytic activity">
    <reaction evidence="14">
        <text>K(+)(in) + chloride(in) = K(+)(out) + chloride(out)</text>
        <dbReference type="Rhea" id="RHEA:72427"/>
        <dbReference type="ChEBI" id="CHEBI:17996"/>
        <dbReference type="ChEBI" id="CHEBI:29103"/>
    </reaction>
</comment>
<keyword evidence="12" id="KW-0868">Chloride</keyword>
<dbReference type="GO" id="GO:0015379">
    <property type="term" value="F:potassium:chloride symporter activity"/>
    <property type="evidence" value="ECO:0007669"/>
    <property type="project" value="InterPro"/>
</dbReference>
<dbReference type="GO" id="GO:0055064">
    <property type="term" value="P:chloride ion homeostasis"/>
    <property type="evidence" value="ECO:0007669"/>
    <property type="project" value="TreeGrafter"/>
</dbReference>
<comment type="subcellular location">
    <subcellularLocation>
        <location evidence="1">Membrane</location>
        <topology evidence="1">Multi-pass membrane protein</topology>
    </subcellularLocation>
</comment>
<evidence type="ECO:0000256" key="9">
    <source>
        <dbReference type="ARBA" id="ARBA00023065"/>
    </source>
</evidence>
<dbReference type="GO" id="GO:0005886">
    <property type="term" value="C:plasma membrane"/>
    <property type="evidence" value="ECO:0007669"/>
    <property type="project" value="TreeGrafter"/>
</dbReference>
<keyword evidence="6" id="KW-0769">Symport</keyword>
<feature type="transmembrane region" description="Helical" evidence="15">
    <location>
        <begin position="114"/>
        <end position="135"/>
    </location>
</feature>
<evidence type="ECO:0000256" key="1">
    <source>
        <dbReference type="ARBA" id="ARBA00004141"/>
    </source>
</evidence>
<dbReference type="GO" id="GO:0055075">
    <property type="term" value="P:potassium ion homeostasis"/>
    <property type="evidence" value="ECO:0007669"/>
    <property type="project" value="TreeGrafter"/>
</dbReference>
<comment type="similarity">
    <text evidence="13">Belongs to the SLC12A transporter family. K/Cl co-transporter subfamily.</text>
</comment>
<feature type="transmembrane region" description="Helical" evidence="15">
    <location>
        <begin position="73"/>
        <end position="93"/>
    </location>
</feature>
<dbReference type="Proteomes" id="UP000694522">
    <property type="component" value="Unplaced"/>
</dbReference>
<dbReference type="GO" id="GO:0045202">
    <property type="term" value="C:synapse"/>
    <property type="evidence" value="ECO:0007669"/>
    <property type="project" value="GOC"/>
</dbReference>
<dbReference type="PRINTS" id="PR01081">
    <property type="entry name" value="KCLTRNSPORT"/>
</dbReference>
<keyword evidence="18" id="KW-1185">Reference proteome</keyword>
<dbReference type="PANTHER" id="PTHR11827">
    <property type="entry name" value="SOLUTE CARRIER FAMILY 12, CATION COTRANSPORTERS"/>
    <property type="match status" value="1"/>
</dbReference>
<dbReference type="GO" id="GO:0007268">
    <property type="term" value="P:chemical synaptic transmission"/>
    <property type="evidence" value="ECO:0007669"/>
    <property type="project" value="TreeGrafter"/>
</dbReference>
<reference evidence="17" key="1">
    <citation type="submission" date="2025-08" db="UniProtKB">
        <authorList>
            <consortium name="Ensembl"/>
        </authorList>
    </citation>
    <scope>IDENTIFICATION</scope>
</reference>
<sequence length="380" mass="42055">MEFRFIYGKKYDEGRAFEKLHSLFSLCLFNEWQWTIFQSPSMSTLMGVYLPCMQNIFGVILFLRLTWMVGMAGVLQSFLITMLTTISMSAIATNGVVPAGGSYFMISRSLGPEFGGAVGLCFYLGTTFAGAMYILGAIEILLKYIIPQAAIFHLSGARDASSTMLNNMRVHGTVFLILMAVVVFVGVKYVNKFASLFLAYIVISILSIYAGAVKSIFDPPEFLICMLGNRTLSRDQFDICAKTIGKDNITVASKLWELFCHSTNLTTENYNLWDNYLEKGEMLEKVHYPSVDVAGQKNNLHLYVLSDIATSFIVLVGIFFPSVTGIMAGSNRSGDLKDAQKSIPCVFRGTAFVSLEQGLGPQELCLGKPILISSLLKEKR</sequence>
<dbReference type="InterPro" id="IPR000076">
    <property type="entry name" value="KCL_cotranspt"/>
</dbReference>
<evidence type="ECO:0000256" key="3">
    <source>
        <dbReference type="ARBA" id="ARBA00022538"/>
    </source>
</evidence>
<feature type="transmembrane region" description="Helical" evidence="15">
    <location>
        <begin position="197"/>
        <end position="217"/>
    </location>
</feature>
<keyword evidence="4" id="KW-0597">Phosphoprotein</keyword>
<evidence type="ECO:0000256" key="2">
    <source>
        <dbReference type="ARBA" id="ARBA00022475"/>
    </source>
</evidence>
<evidence type="ECO:0000256" key="4">
    <source>
        <dbReference type="ARBA" id="ARBA00022553"/>
    </source>
</evidence>
<feature type="transmembrane region" description="Helical" evidence="15">
    <location>
        <begin position="48"/>
        <end position="67"/>
    </location>
</feature>
<dbReference type="Pfam" id="PF00324">
    <property type="entry name" value="AA_permease"/>
    <property type="match status" value="1"/>
</dbReference>
<reference evidence="17" key="2">
    <citation type="submission" date="2025-09" db="UniProtKB">
        <authorList>
            <consortium name="Ensembl"/>
        </authorList>
    </citation>
    <scope>IDENTIFICATION</scope>
</reference>
<dbReference type="PANTHER" id="PTHR11827:SF46">
    <property type="entry name" value="SOLUTE CARRIER FAMILY 12 MEMBER 4"/>
    <property type="match status" value="1"/>
</dbReference>
<keyword evidence="2" id="KW-1003">Cell membrane</keyword>
<keyword evidence="10 15" id="KW-0472">Membrane</keyword>
<feature type="transmembrane region" description="Helical" evidence="15">
    <location>
        <begin position="308"/>
        <end position="328"/>
    </location>
</feature>
<protein>
    <recommendedName>
        <fullName evidence="16">Amino acid permease/ SLC12A domain-containing protein</fullName>
    </recommendedName>
</protein>
<evidence type="ECO:0000313" key="17">
    <source>
        <dbReference type="Ensembl" id="ENSACOP00000006236.1"/>
    </source>
</evidence>
<evidence type="ECO:0000256" key="11">
    <source>
        <dbReference type="ARBA" id="ARBA00023180"/>
    </source>
</evidence>
<keyword evidence="9" id="KW-0406">Ion transport</keyword>
<organism evidence="17 18">
    <name type="scientific">Amazona collaria</name>
    <name type="common">yellow-billed parrot</name>
    <dbReference type="NCBI Taxonomy" id="241587"/>
    <lineage>
        <taxon>Eukaryota</taxon>
        <taxon>Metazoa</taxon>
        <taxon>Chordata</taxon>
        <taxon>Craniata</taxon>
        <taxon>Vertebrata</taxon>
        <taxon>Euteleostomi</taxon>
        <taxon>Archelosauria</taxon>
        <taxon>Archosauria</taxon>
        <taxon>Dinosauria</taxon>
        <taxon>Saurischia</taxon>
        <taxon>Theropoda</taxon>
        <taxon>Coelurosauria</taxon>
        <taxon>Aves</taxon>
        <taxon>Neognathae</taxon>
        <taxon>Neoaves</taxon>
        <taxon>Telluraves</taxon>
        <taxon>Australaves</taxon>
        <taxon>Psittaciformes</taxon>
        <taxon>Psittacidae</taxon>
        <taxon>Amazona</taxon>
    </lineage>
</organism>
<feature type="domain" description="Amino acid permease/ SLC12A" evidence="16">
    <location>
        <begin position="48"/>
        <end position="212"/>
    </location>
</feature>
<dbReference type="Gene3D" id="1.20.1740.10">
    <property type="entry name" value="Amino acid/polyamine transporter I"/>
    <property type="match status" value="1"/>
</dbReference>
<evidence type="ECO:0000256" key="6">
    <source>
        <dbReference type="ARBA" id="ARBA00022847"/>
    </source>
</evidence>